<dbReference type="InterPro" id="IPR036565">
    <property type="entry name" value="Mur-like_cat_sf"/>
</dbReference>
<keyword evidence="7 8" id="KW-0133">Cell shape</keyword>
<dbReference type="OrthoDB" id="9809796at2"/>
<dbReference type="Gene3D" id="3.40.50.720">
    <property type="entry name" value="NAD(P)-binding Rossmann-like Domain"/>
    <property type="match status" value="1"/>
</dbReference>
<evidence type="ECO:0000259" key="9">
    <source>
        <dbReference type="Pfam" id="PF02875"/>
    </source>
</evidence>
<dbReference type="Gene3D" id="3.90.190.20">
    <property type="entry name" value="Mur ligase, C-terminal domain"/>
    <property type="match status" value="1"/>
</dbReference>
<feature type="domain" description="Mur ligase C-terminal" evidence="9">
    <location>
        <begin position="322"/>
        <end position="436"/>
    </location>
</feature>
<keyword evidence="3 7" id="KW-0963">Cytoplasm</keyword>
<dbReference type="InterPro" id="IPR004101">
    <property type="entry name" value="Mur_ligase_C"/>
</dbReference>
<dbReference type="SUPFAM" id="SSF53623">
    <property type="entry name" value="MurD-like peptide ligases, catalytic domain"/>
    <property type="match status" value="1"/>
</dbReference>
<accession>A0A1N6UXY3</accession>
<dbReference type="GO" id="GO:0071555">
    <property type="term" value="P:cell wall organization"/>
    <property type="evidence" value="ECO:0007669"/>
    <property type="project" value="UniProtKB-KW"/>
</dbReference>
<evidence type="ECO:0000256" key="1">
    <source>
        <dbReference type="ARBA" id="ARBA00004496"/>
    </source>
</evidence>
<comment type="catalytic activity">
    <reaction evidence="7 8">
        <text>UDP-N-acetyl-alpha-D-muramoyl-L-alanine + D-glutamate + ATP = UDP-N-acetyl-alpha-D-muramoyl-L-alanyl-D-glutamate + ADP + phosphate + H(+)</text>
        <dbReference type="Rhea" id="RHEA:16429"/>
        <dbReference type="ChEBI" id="CHEBI:15378"/>
        <dbReference type="ChEBI" id="CHEBI:29986"/>
        <dbReference type="ChEBI" id="CHEBI:30616"/>
        <dbReference type="ChEBI" id="CHEBI:43474"/>
        <dbReference type="ChEBI" id="CHEBI:83898"/>
        <dbReference type="ChEBI" id="CHEBI:83900"/>
        <dbReference type="ChEBI" id="CHEBI:456216"/>
        <dbReference type="EC" id="6.3.2.9"/>
    </reaction>
</comment>
<dbReference type="InterPro" id="IPR013221">
    <property type="entry name" value="Mur_ligase_cen"/>
</dbReference>
<proteinExistence type="inferred from homology"/>
<evidence type="ECO:0000256" key="4">
    <source>
        <dbReference type="ARBA" id="ARBA00022598"/>
    </source>
</evidence>
<name>A0A1N6UXY3_9RHOO</name>
<evidence type="ECO:0000256" key="8">
    <source>
        <dbReference type="RuleBase" id="RU003664"/>
    </source>
</evidence>
<dbReference type="GO" id="GO:0009252">
    <property type="term" value="P:peptidoglycan biosynthetic process"/>
    <property type="evidence" value="ECO:0007669"/>
    <property type="project" value="UniProtKB-UniRule"/>
</dbReference>
<dbReference type="PANTHER" id="PTHR43692:SF1">
    <property type="entry name" value="UDP-N-ACETYLMURAMOYLALANINE--D-GLUTAMATE LIGASE"/>
    <property type="match status" value="1"/>
</dbReference>
<keyword evidence="7 8" id="KW-0131">Cell cycle</keyword>
<organism evidence="11 12">
    <name type="scientific">Aromatoleum tolulyticum</name>
    <dbReference type="NCBI Taxonomy" id="34027"/>
    <lineage>
        <taxon>Bacteria</taxon>
        <taxon>Pseudomonadati</taxon>
        <taxon>Pseudomonadota</taxon>
        <taxon>Betaproteobacteria</taxon>
        <taxon>Rhodocyclales</taxon>
        <taxon>Rhodocyclaceae</taxon>
        <taxon>Aromatoleum</taxon>
    </lineage>
</organism>
<dbReference type="GO" id="GO:0051301">
    <property type="term" value="P:cell division"/>
    <property type="evidence" value="ECO:0007669"/>
    <property type="project" value="UniProtKB-KW"/>
</dbReference>
<dbReference type="RefSeq" id="WP_076602092.1">
    <property type="nucleotide sequence ID" value="NZ_FTMD01000006.1"/>
</dbReference>
<evidence type="ECO:0000256" key="3">
    <source>
        <dbReference type="ARBA" id="ARBA00022490"/>
    </source>
</evidence>
<dbReference type="AlphaFoldDB" id="A0A1N6UXY3"/>
<dbReference type="HAMAP" id="MF_00639">
    <property type="entry name" value="MurD"/>
    <property type="match status" value="1"/>
</dbReference>
<evidence type="ECO:0000256" key="5">
    <source>
        <dbReference type="ARBA" id="ARBA00022741"/>
    </source>
</evidence>
<dbReference type="InterPro" id="IPR005762">
    <property type="entry name" value="MurD"/>
</dbReference>
<dbReference type="EMBL" id="FTMD01000006">
    <property type="protein sequence ID" value="SIQ70438.1"/>
    <property type="molecule type" value="Genomic_DNA"/>
</dbReference>
<dbReference type="PANTHER" id="PTHR43692">
    <property type="entry name" value="UDP-N-ACETYLMURAMOYLALANINE--D-GLUTAMATE LIGASE"/>
    <property type="match status" value="1"/>
</dbReference>
<dbReference type="InterPro" id="IPR036615">
    <property type="entry name" value="Mur_ligase_C_dom_sf"/>
</dbReference>
<evidence type="ECO:0000256" key="7">
    <source>
        <dbReference type="HAMAP-Rule" id="MF_00639"/>
    </source>
</evidence>
<dbReference type="Pfam" id="PF02875">
    <property type="entry name" value="Mur_ligase_C"/>
    <property type="match status" value="1"/>
</dbReference>
<keyword evidence="5 7" id="KW-0547">Nucleotide-binding</keyword>
<dbReference type="UniPathway" id="UPA00219"/>
<keyword evidence="12" id="KW-1185">Reference proteome</keyword>
<dbReference type="NCBIfam" id="TIGR01087">
    <property type="entry name" value="murD"/>
    <property type="match status" value="1"/>
</dbReference>
<dbReference type="STRING" id="34027.SAMN05421829_10681"/>
<dbReference type="Proteomes" id="UP000186819">
    <property type="component" value="Unassembled WGS sequence"/>
</dbReference>
<comment type="subcellular location">
    <subcellularLocation>
        <location evidence="1 7 8">Cytoplasm</location>
    </subcellularLocation>
</comment>
<dbReference type="GO" id="GO:0005524">
    <property type="term" value="F:ATP binding"/>
    <property type="evidence" value="ECO:0007669"/>
    <property type="project" value="UniProtKB-UniRule"/>
</dbReference>
<dbReference type="EC" id="6.3.2.9" evidence="7 8"/>
<comment type="pathway">
    <text evidence="2 7 8">Cell wall biogenesis; peptidoglycan biosynthesis.</text>
</comment>
<evidence type="ECO:0000256" key="6">
    <source>
        <dbReference type="ARBA" id="ARBA00022840"/>
    </source>
</evidence>
<keyword evidence="4 7" id="KW-0436">Ligase</keyword>
<keyword evidence="7 8" id="KW-0132">Cell division</keyword>
<keyword evidence="6 7" id="KW-0067">ATP-binding</keyword>
<keyword evidence="7 8" id="KW-0573">Peptidoglycan synthesis</keyword>
<comment type="similarity">
    <text evidence="7">Belongs to the MurCDEF family.</text>
</comment>
<reference evidence="12" key="1">
    <citation type="submission" date="2017-01" db="EMBL/GenBank/DDBJ databases">
        <authorList>
            <person name="Varghese N."/>
            <person name="Submissions S."/>
        </authorList>
    </citation>
    <scope>NUCLEOTIDE SEQUENCE [LARGE SCALE GENOMIC DNA]</scope>
    <source>
        <strain evidence="12">ATCC 51758</strain>
    </source>
</reference>
<protein>
    <recommendedName>
        <fullName evidence="7 8">UDP-N-acetylmuramoylalanine--D-glutamate ligase</fullName>
        <ecNumber evidence="7 8">6.3.2.9</ecNumber>
    </recommendedName>
    <alternativeName>
        <fullName evidence="7">D-glutamic acid-adding enzyme</fullName>
    </alternativeName>
    <alternativeName>
        <fullName evidence="7">UDP-N-acetylmuramoyl-L-alanyl-D-glutamate synthetase</fullName>
    </alternativeName>
</protein>
<evidence type="ECO:0000313" key="11">
    <source>
        <dbReference type="EMBL" id="SIQ70438.1"/>
    </source>
</evidence>
<dbReference type="Gene3D" id="3.40.1190.10">
    <property type="entry name" value="Mur-like, catalytic domain"/>
    <property type="match status" value="1"/>
</dbReference>
<dbReference type="GO" id="GO:0008360">
    <property type="term" value="P:regulation of cell shape"/>
    <property type="evidence" value="ECO:0007669"/>
    <property type="project" value="UniProtKB-KW"/>
</dbReference>
<sequence>MSDASDKLVLVLGLGESGLAMAQWCARQGARVRVADSRREPPGLSVLRASVPAAEIVLGDFADSLLDGVARIALSPGIDARTPVLAEARRRGIAIVGEMTLLAEALTEQERARTRILAITGTNGKTTTTALTAALCRAAGLDAVAAGNISPAALTVLMERLDRGAALPECWVLELSSFQLETTAGLNAEGATVLNVTDDHLDRHGDLGSYAAVKARIFDGDGVQVLNRQDLRVMAMAQTGRRVVSFGTDAPTGSEDYGIVADADGTAWLACGGQRLLRITELPIAGAHNAANAMAALALARAIDLPYPALIEGLKSFRGLPHRVEPVARRTDGVVFYDDSKGTNVGATLAALEGLGRQVVLIAGGDGKGQDFSPLREAVARHARAVMLIGRDAALIDAALAGSGVPTERAADMEAAVARAATLAQPGDVVLLSPACASLDMFRNYAHRAEVFIAAVLRQPGVSAT</sequence>
<feature type="domain" description="Mur ligase central" evidence="10">
    <location>
        <begin position="119"/>
        <end position="300"/>
    </location>
</feature>
<dbReference type="SUPFAM" id="SSF51984">
    <property type="entry name" value="MurCD N-terminal domain"/>
    <property type="match status" value="1"/>
</dbReference>
<dbReference type="GO" id="GO:0005737">
    <property type="term" value="C:cytoplasm"/>
    <property type="evidence" value="ECO:0007669"/>
    <property type="project" value="UniProtKB-SubCell"/>
</dbReference>
<dbReference type="Pfam" id="PF08245">
    <property type="entry name" value="Mur_ligase_M"/>
    <property type="match status" value="1"/>
</dbReference>
<evidence type="ECO:0000256" key="2">
    <source>
        <dbReference type="ARBA" id="ARBA00004752"/>
    </source>
</evidence>
<dbReference type="GO" id="GO:0008764">
    <property type="term" value="F:UDP-N-acetylmuramoylalanine-D-glutamate ligase activity"/>
    <property type="evidence" value="ECO:0007669"/>
    <property type="project" value="UniProtKB-UniRule"/>
</dbReference>
<keyword evidence="7 8" id="KW-0961">Cell wall biogenesis/degradation</keyword>
<evidence type="ECO:0000259" key="10">
    <source>
        <dbReference type="Pfam" id="PF08245"/>
    </source>
</evidence>
<feature type="binding site" evidence="7">
    <location>
        <begin position="121"/>
        <end position="127"/>
    </location>
    <ligand>
        <name>ATP</name>
        <dbReference type="ChEBI" id="CHEBI:30616"/>
    </ligand>
</feature>
<dbReference type="Pfam" id="PF21799">
    <property type="entry name" value="MurD-like_N"/>
    <property type="match status" value="1"/>
</dbReference>
<comment type="function">
    <text evidence="7 8">Cell wall formation. Catalyzes the addition of glutamate to the nucleotide precursor UDP-N-acetylmuramoyl-L-alanine (UMA).</text>
</comment>
<gene>
    <name evidence="7" type="primary">murD</name>
    <name evidence="11" type="ORF">SAMN05421829_10681</name>
</gene>
<evidence type="ECO:0000313" key="12">
    <source>
        <dbReference type="Proteomes" id="UP000186819"/>
    </source>
</evidence>
<dbReference type="SUPFAM" id="SSF53244">
    <property type="entry name" value="MurD-like peptide ligases, peptide-binding domain"/>
    <property type="match status" value="1"/>
</dbReference>